<feature type="region of interest" description="Disordered" evidence="1">
    <location>
        <begin position="93"/>
        <end position="113"/>
    </location>
</feature>
<feature type="transmembrane region" description="Helical" evidence="2">
    <location>
        <begin position="28"/>
        <end position="49"/>
    </location>
</feature>
<dbReference type="RefSeq" id="WP_377965862.1">
    <property type="nucleotide sequence ID" value="NZ_JBHZOL010000085.1"/>
</dbReference>
<gene>
    <name evidence="3" type="ORF">ACFVKH_13435</name>
</gene>
<name>A0ABW6IGJ2_9CYAN</name>
<keyword evidence="2" id="KW-0472">Membrane</keyword>
<keyword evidence="2" id="KW-1133">Transmembrane helix</keyword>
<dbReference type="Proteomes" id="UP001600165">
    <property type="component" value="Unassembled WGS sequence"/>
</dbReference>
<sequence>MVRLWLLCLVLIFALAEGYQWIVHLDGLAQLQGPLSVAGGILLAIASNYQRFKQTTTARQAVVAEASAPNLDAPPTCSTSTIGYIPACLESATPPAAPPAQPPALTPQSQRSISFEIRQPTRLQWQAFKPPSQPPSSD</sequence>
<evidence type="ECO:0000313" key="4">
    <source>
        <dbReference type="Proteomes" id="UP001600165"/>
    </source>
</evidence>
<comment type="caution">
    <text evidence="3">The sequence shown here is derived from an EMBL/GenBank/DDBJ whole genome shotgun (WGS) entry which is preliminary data.</text>
</comment>
<evidence type="ECO:0000256" key="2">
    <source>
        <dbReference type="SAM" id="Phobius"/>
    </source>
</evidence>
<organism evidence="3 4">
    <name type="scientific">Almyronema epifaneia S1</name>
    <dbReference type="NCBI Taxonomy" id="2991925"/>
    <lineage>
        <taxon>Bacteria</taxon>
        <taxon>Bacillati</taxon>
        <taxon>Cyanobacteriota</taxon>
        <taxon>Cyanophyceae</taxon>
        <taxon>Nodosilineales</taxon>
        <taxon>Nodosilineaceae</taxon>
        <taxon>Almyronema</taxon>
        <taxon>Almyronema epifaneia</taxon>
    </lineage>
</organism>
<proteinExistence type="predicted"/>
<keyword evidence="4" id="KW-1185">Reference proteome</keyword>
<keyword evidence="2" id="KW-0812">Transmembrane</keyword>
<evidence type="ECO:0000313" key="3">
    <source>
        <dbReference type="EMBL" id="MFE4107291.1"/>
    </source>
</evidence>
<feature type="compositionally biased region" description="Pro residues" evidence="1">
    <location>
        <begin position="95"/>
        <end position="105"/>
    </location>
</feature>
<accession>A0ABW6IGJ2</accession>
<evidence type="ECO:0000256" key="1">
    <source>
        <dbReference type="SAM" id="MobiDB-lite"/>
    </source>
</evidence>
<dbReference type="EMBL" id="JBHZOL010000085">
    <property type="protein sequence ID" value="MFE4107291.1"/>
    <property type="molecule type" value="Genomic_DNA"/>
</dbReference>
<protein>
    <submittedName>
        <fullName evidence="3">Uncharacterized protein</fullName>
    </submittedName>
</protein>
<reference evidence="3 4" key="1">
    <citation type="submission" date="2024-10" db="EMBL/GenBank/DDBJ databases">
        <authorList>
            <person name="Ratan Roy A."/>
            <person name="Morales Sandoval P.H."/>
            <person name="De Los Santos Villalobos S."/>
            <person name="Chakraborty S."/>
            <person name="Mukherjee J."/>
        </authorList>
    </citation>
    <scope>NUCLEOTIDE SEQUENCE [LARGE SCALE GENOMIC DNA]</scope>
    <source>
        <strain evidence="3 4">S1</strain>
    </source>
</reference>